<dbReference type="UniPathway" id="UPA00031">
    <property type="reaction ID" value="UER00009"/>
</dbReference>
<evidence type="ECO:0000256" key="9">
    <source>
        <dbReference type="HAMAP-Rule" id="MF_01014"/>
    </source>
</evidence>
<proteinExistence type="inferred from homology"/>
<comment type="similarity">
    <text evidence="4 9 10">Belongs to the HisA/HisF family.</text>
</comment>
<comment type="pathway">
    <text evidence="3 9 11">Amino-acid biosynthesis; L-histidine biosynthesis; L-histidine from 5-phospho-alpha-D-ribose 1-diphosphate: step 4/9.</text>
</comment>
<evidence type="ECO:0000256" key="7">
    <source>
        <dbReference type="ARBA" id="ARBA00023102"/>
    </source>
</evidence>
<dbReference type="InterPro" id="IPR006062">
    <property type="entry name" value="His_biosynth"/>
</dbReference>
<dbReference type="GO" id="GO:0000105">
    <property type="term" value="P:L-histidine biosynthetic process"/>
    <property type="evidence" value="ECO:0007669"/>
    <property type="project" value="UniProtKB-UniRule"/>
</dbReference>
<dbReference type="InterPro" id="IPR044524">
    <property type="entry name" value="Isoase_HisA-like"/>
</dbReference>
<evidence type="ECO:0000256" key="12">
    <source>
        <dbReference type="SAM" id="MobiDB-lite"/>
    </source>
</evidence>
<feature type="region of interest" description="Disordered" evidence="12">
    <location>
        <begin position="250"/>
        <end position="273"/>
    </location>
</feature>
<dbReference type="NCBIfam" id="TIGR00007">
    <property type="entry name" value="1-(5-phosphoribosyl)-5-[(5-phosphoribosylamino)methylideneamino]imidazole-4-carboxamide isomerase"/>
    <property type="match status" value="1"/>
</dbReference>
<dbReference type="InterPro" id="IPR011060">
    <property type="entry name" value="RibuloseP-bd_barrel"/>
</dbReference>
<sequence length="273" mass="29507">MPRETHSIRSMKLFAAIDLLGGKVVRLRQGKRESATVYSDDPVAAALHWEREGADGLHIVDLEGAFSGASSSLPWVEAIAKRVRIPIQLGGGLRTEEAVEEALARGASRVVIGTRAWEEPEFLPKLAARVGPERIVVALDARNGEVRIAGWERGTGKKLIDAARHAQTQGAGFLLYTDVSVDGMLSGPDLERTRELVQTVPLPIFASGGIGKPEDLRSLERIPRLYGAVLGRAIYEKTVSFHDGRAEVGGEGSFSRLSHKRSSAAGEMDPEAR</sequence>
<dbReference type="EC" id="5.3.1.16" evidence="9 11"/>
<dbReference type="InterPro" id="IPR023016">
    <property type="entry name" value="HisA/PriA"/>
</dbReference>
<reference evidence="13 14" key="1">
    <citation type="submission" date="2019-09" db="EMBL/GenBank/DDBJ databases">
        <authorList>
            <person name="Cremers G."/>
        </authorList>
    </citation>
    <scope>NUCLEOTIDE SEQUENCE [LARGE SCALE GENOMIC DNA]</scope>
    <source>
        <strain evidence="13">4A</strain>
    </source>
</reference>
<name>A0A5E6MAB5_9BACT</name>
<evidence type="ECO:0000256" key="3">
    <source>
        <dbReference type="ARBA" id="ARBA00005133"/>
    </source>
</evidence>
<protein>
    <recommendedName>
        <fullName evidence="9 11">1-(5-phosphoribosyl)-5-[(5-phosphoribosylamino)methylideneamino] imidazole-4-carboxamide isomerase</fullName>
        <ecNumber evidence="9 11">5.3.1.16</ecNumber>
    </recommendedName>
    <alternativeName>
        <fullName evidence="9">Phosphoribosylformimino-5-aminoimidazole carboxamide ribotide isomerase</fullName>
    </alternativeName>
</protein>
<dbReference type="Pfam" id="PF00977">
    <property type="entry name" value="His_biosynth"/>
    <property type="match status" value="1"/>
</dbReference>
<organism evidence="13 14">
    <name type="scientific">Methylacidimicrobium tartarophylax</name>
    <dbReference type="NCBI Taxonomy" id="1041768"/>
    <lineage>
        <taxon>Bacteria</taxon>
        <taxon>Pseudomonadati</taxon>
        <taxon>Verrucomicrobiota</taxon>
        <taxon>Methylacidimicrobium</taxon>
    </lineage>
</organism>
<dbReference type="FunFam" id="3.20.20.70:FF:000009">
    <property type="entry name" value="1-(5-phosphoribosyl)-5-[(5-phosphoribosylamino)methylideneamino] imidazole-4-carboxamide isomerase"/>
    <property type="match status" value="1"/>
</dbReference>
<dbReference type="Gene3D" id="3.20.20.70">
    <property type="entry name" value="Aldolase class I"/>
    <property type="match status" value="1"/>
</dbReference>
<keyword evidence="14" id="KW-1185">Reference proteome</keyword>
<evidence type="ECO:0000256" key="11">
    <source>
        <dbReference type="RuleBase" id="RU003658"/>
    </source>
</evidence>
<feature type="active site" description="Proton donor" evidence="9">
    <location>
        <position position="140"/>
    </location>
</feature>
<evidence type="ECO:0000256" key="10">
    <source>
        <dbReference type="RuleBase" id="RU003657"/>
    </source>
</evidence>
<evidence type="ECO:0000313" key="14">
    <source>
        <dbReference type="Proteomes" id="UP000334923"/>
    </source>
</evidence>
<dbReference type="GO" id="GO:0003949">
    <property type="term" value="F:1-(5-phosphoribosyl)-5-[(5-phosphoribosylamino)methylideneamino]imidazole-4-carboxamide isomerase activity"/>
    <property type="evidence" value="ECO:0007669"/>
    <property type="project" value="UniProtKB-UniRule"/>
</dbReference>
<dbReference type="InterPro" id="IPR006063">
    <property type="entry name" value="HisA_bact_arch"/>
</dbReference>
<evidence type="ECO:0000256" key="8">
    <source>
        <dbReference type="ARBA" id="ARBA00023235"/>
    </source>
</evidence>
<gene>
    <name evidence="9 13" type="primary">hisA</name>
    <name evidence="13" type="ORF">MAMT_01145</name>
</gene>
<feature type="active site" description="Proton acceptor" evidence="9">
    <location>
        <position position="18"/>
    </location>
</feature>
<accession>A0A5E6MAB5</accession>
<dbReference type="AlphaFoldDB" id="A0A5E6MAB5"/>
<comment type="catalytic activity">
    <reaction evidence="1 9 11">
        <text>1-(5-phospho-beta-D-ribosyl)-5-[(5-phospho-beta-D-ribosylamino)methylideneamino]imidazole-4-carboxamide = 5-[(5-phospho-1-deoxy-D-ribulos-1-ylimino)methylamino]-1-(5-phospho-beta-D-ribosyl)imidazole-4-carboxamide</text>
        <dbReference type="Rhea" id="RHEA:15469"/>
        <dbReference type="ChEBI" id="CHEBI:58435"/>
        <dbReference type="ChEBI" id="CHEBI:58525"/>
        <dbReference type="EC" id="5.3.1.16"/>
    </reaction>
</comment>
<keyword evidence="8 9" id="KW-0413">Isomerase</keyword>
<dbReference type="GO" id="GO:0000162">
    <property type="term" value="P:L-tryptophan biosynthetic process"/>
    <property type="evidence" value="ECO:0007669"/>
    <property type="project" value="TreeGrafter"/>
</dbReference>
<evidence type="ECO:0000256" key="5">
    <source>
        <dbReference type="ARBA" id="ARBA00022490"/>
    </source>
</evidence>
<keyword evidence="7 9" id="KW-0368">Histidine biosynthesis</keyword>
<keyword evidence="5 9" id="KW-0963">Cytoplasm</keyword>
<evidence type="ECO:0000313" key="13">
    <source>
        <dbReference type="EMBL" id="VVM06345.1"/>
    </source>
</evidence>
<dbReference type="SUPFAM" id="SSF51366">
    <property type="entry name" value="Ribulose-phoshate binding barrel"/>
    <property type="match status" value="1"/>
</dbReference>
<dbReference type="InterPro" id="IPR013785">
    <property type="entry name" value="Aldolase_TIM"/>
</dbReference>
<dbReference type="PANTHER" id="PTHR43090:SF2">
    <property type="entry name" value="1-(5-PHOSPHORIBOSYL)-5-[(5-PHOSPHORIBOSYLAMINO)METHYLIDENEAMINO] IMIDAZOLE-4-CARBOXAMIDE ISOMERASE"/>
    <property type="match status" value="1"/>
</dbReference>
<evidence type="ECO:0000256" key="2">
    <source>
        <dbReference type="ARBA" id="ARBA00004496"/>
    </source>
</evidence>
<dbReference type="PANTHER" id="PTHR43090">
    <property type="entry name" value="1-(5-PHOSPHORIBOSYL)-5-[(5-PHOSPHORIBOSYLAMINO)METHYLIDENEAMINO] IMIDAZOLE-4-CARBOXAMIDE ISOMERASE"/>
    <property type="match status" value="1"/>
</dbReference>
<dbReference type="GO" id="GO:0005737">
    <property type="term" value="C:cytoplasm"/>
    <property type="evidence" value="ECO:0007669"/>
    <property type="project" value="UniProtKB-SubCell"/>
</dbReference>
<dbReference type="HAMAP" id="MF_01014">
    <property type="entry name" value="HisA"/>
    <property type="match status" value="1"/>
</dbReference>
<dbReference type="CDD" id="cd04732">
    <property type="entry name" value="HisA"/>
    <property type="match status" value="1"/>
</dbReference>
<evidence type="ECO:0000256" key="1">
    <source>
        <dbReference type="ARBA" id="ARBA00000901"/>
    </source>
</evidence>
<comment type="subcellular location">
    <subcellularLocation>
        <location evidence="2 9 11">Cytoplasm</location>
    </subcellularLocation>
</comment>
<evidence type="ECO:0000256" key="6">
    <source>
        <dbReference type="ARBA" id="ARBA00022605"/>
    </source>
</evidence>
<dbReference type="Proteomes" id="UP000334923">
    <property type="component" value="Unassembled WGS sequence"/>
</dbReference>
<dbReference type="EMBL" id="CABFVA020000065">
    <property type="protein sequence ID" value="VVM06345.1"/>
    <property type="molecule type" value="Genomic_DNA"/>
</dbReference>
<keyword evidence="6 9" id="KW-0028">Amino-acid biosynthesis</keyword>
<evidence type="ECO:0000256" key="4">
    <source>
        <dbReference type="ARBA" id="ARBA00009667"/>
    </source>
</evidence>